<dbReference type="Proteomes" id="UP000226079">
    <property type="component" value="Unassembled WGS sequence"/>
</dbReference>
<accession>A0A2A9CWA2</accession>
<proteinExistence type="predicted"/>
<keyword evidence="2" id="KW-1185">Reference proteome</keyword>
<reference evidence="1 2" key="1">
    <citation type="submission" date="2017-10" db="EMBL/GenBank/DDBJ databases">
        <title>Sequencing the genomes of 1000 actinobacteria strains.</title>
        <authorList>
            <person name="Klenk H.-P."/>
        </authorList>
    </citation>
    <scope>NUCLEOTIDE SEQUENCE [LARGE SCALE GENOMIC DNA]</scope>
    <source>
        <strain evidence="1 2">DSM 15597</strain>
    </source>
</reference>
<gene>
    <name evidence="1" type="ORF">ATK74_2999</name>
</gene>
<evidence type="ECO:0000313" key="1">
    <source>
        <dbReference type="EMBL" id="PFG18411.1"/>
    </source>
</evidence>
<name>A0A2A9CWA2_9ACTN</name>
<dbReference type="RefSeq" id="WP_098461771.1">
    <property type="nucleotide sequence ID" value="NZ_PDJC01000001.1"/>
</dbReference>
<sequence length="174" mass="20120">MRSDELRVLYSRLVVTSCEWRTIGVADPEELAERVFARLDREADADLADLYREVDRVVFLAFEEYSDRLGLMEKFRNLGTPPPARPARLMLDALSKLNTRDRALLQRRHWDELDALELAESLRWPVEQAVARLGRAEARFLAKARRTRPELEPSAVPSLIASLKPGQHRRYPAR</sequence>
<protein>
    <submittedName>
        <fullName evidence="1">Uncharacterized protein</fullName>
    </submittedName>
</protein>
<dbReference type="InterPro" id="IPR013324">
    <property type="entry name" value="RNA_pol_sigma_r3/r4-like"/>
</dbReference>
<evidence type="ECO:0000313" key="2">
    <source>
        <dbReference type="Proteomes" id="UP000226079"/>
    </source>
</evidence>
<dbReference type="SUPFAM" id="SSF88659">
    <property type="entry name" value="Sigma3 and sigma4 domains of RNA polymerase sigma factors"/>
    <property type="match status" value="1"/>
</dbReference>
<dbReference type="AlphaFoldDB" id="A0A2A9CWA2"/>
<comment type="caution">
    <text evidence="1">The sequence shown here is derived from an EMBL/GenBank/DDBJ whole genome shotgun (WGS) entry which is preliminary data.</text>
</comment>
<dbReference type="EMBL" id="PDJC01000001">
    <property type="protein sequence ID" value="PFG18411.1"/>
    <property type="molecule type" value="Genomic_DNA"/>
</dbReference>
<organism evidence="1 2">
    <name type="scientific">Propionicimonas paludicola</name>
    <dbReference type="NCBI Taxonomy" id="185243"/>
    <lineage>
        <taxon>Bacteria</taxon>
        <taxon>Bacillati</taxon>
        <taxon>Actinomycetota</taxon>
        <taxon>Actinomycetes</taxon>
        <taxon>Propionibacteriales</taxon>
        <taxon>Nocardioidaceae</taxon>
        <taxon>Propionicimonas</taxon>
    </lineage>
</organism>